<dbReference type="GO" id="GO:0000423">
    <property type="term" value="P:mitophagy"/>
    <property type="evidence" value="ECO:0007669"/>
    <property type="project" value="UniProtKB-ARBA"/>
</dbReference>
<protein>
    <submittedName>
        <fullName evidence="3">Protein NipSnap</fullName>
    </submittedName>
</protein>
<dbReference type="FunFam" id="3.30.70.100:FF:000003">
    <property type="entry name" value="Protein NipSnap homolog 2"/>
    <property type="match status" value="1"/>
</dbReference>
<evidence type="ECO:0000259" key="2">
    <source>
        <dbReference type="Pfam" id="PF07978"/>
    </source>
</evidence>
<dbReference type="GO" id="GO:0005739">
    <property type="term" value="C:mitochondrion"/>
    <property type="evidence" value="ECO:0007669"/>
    <property type="project" value="TreeGrafter"/>
</dbReference>
<organism evidence="3">
    <name type="scientific">Cacopsylla melanoneura</name>
    <dbReference type="NCBI Taxonomy" id="428564"/>
    <lineage>
        <taxon>Eukaryota</taxon>
        <taxon>Metazoa</taxon>
        <taxon>Ecdysozoa</taxon>
        <taxon>Arthropoda</taxon>
        <taxon>Hexapoda</taxon>
        <taxon>Insecta</taxon>
        <taxon>Pterygota</taxon>
        <taxon>Neoptera</taxon>
        <taxon>Paraneoptera</taxon>
        <taxon>Hemiptera</taxon>
        <taxon>Sternorrhyncha</taxon>
        <taxon>Psylloidea</taxon>
        <taxon>Psyllidae</taxon>
        <taxon>Psyllinae</taxon>
        <taxon>Cacopsylla</taxon>
    </lineage>
</organism>
<accession>A0A8D8SQJ3</accession>
<evidence type="ECO:0000256" key="1">
    <source>
        <dbReference type="ARBA" id="ARBA00005291"/>
    </source>
</evidence>
<dbReference type="AlphaFoldDB" id="A0A8D8SQJ3"/>
<name>A0A8D8SQJ3_9HEMI</name>
<feature type="domain" description="NIPSNAP" evidence="2">
    <location>
        <begin position="66"/>
        <end position="122"/>
    </location>
</feature>
<feature type="domain" description="NIPSNAP" evidence="2">
    <location>
        <begin position="179"/>
        <end position="276"/>
    </location>
</feature>
<dbReference type="PANTHER" id="PTHR21017:SF17">
    <property type="entry name" value="PROTEIN NIPSNAP"/>
    <property type="match status" value="1"/>
</dbReference>
<dbReference type="FunFam" id="3.30.70.100:FF:000046">
    <property type="entry name" value="Nipsnap, isoform F"/>
    <property type="match status" value="1"/>
</dbReference>
<dbReference type="InterPro" id="IPR011008">
    <property type="entry name" value="Dimeric_a/b-barrel"/>
</dbReference>
<dbReference type="InterPro" id="IPR051557">
    <property type="entry name" value="NipSnap_domain"/>
</dbReference>
<dbReference type="PANTHER" id="PTHR21017">
    <property type="entry name" value="NIPSNAP-RELATED"/>
    <property type="match status" value="1"/>
</dbReference>
<dbReference type="EMBL" id="HBUF01232734">
    <property type="protein sequence ID" value="CAG6674018.1"/>
    <property type="molecule type" value="Transcribed_RNA"/>
</dbReference>
<dbReference type="Gene3D" id="3.30.70.100">
    <property type="match status" value="2"/>
</dbReference>
<comment type="similarity">
    <text evidence="1">Belongs to the NipSnap family.</text>
</comment>
<sequence length="278" mass="32222">MVLIKMTSSMPLLMKTQLNILPRLLSTTTAQCSEKEGWLSKLQKVRHIEPSKESHSRMLSDKEVIFELHTHNIRPDSMDKYLTNYENQVNVVKSQSLNCDLVGSWTVQVGDMDQALHLWKYKGGFSGLDKTKLVLRDSQEYQSLLKGIGQTVRSRHLQYLLAFSYWPAIETRTGAPNIYEVRSYSLKPGTMIEWGNNWARAISHRRNNNEAFAGFFSQVGRLYNVHHFWCYKDLATRKETRESAWRSPGWDECVAYTVPLIREMQTRLLLPTSFSPTQ</sequence>
<reference evidence="3" key="1">
    <citation type="submission" date="2021-05" db="EMBL/GenBank/DDBJ databases">
        <authorList>
            <person name="Alioto T."/>
            <person name="Alioto T."/>
            <person name="Gomez Garrido J."/>
        </authorList>
    </citation>
    <scope>NUCLEOTIDE SEQUENCE</scope>
</reference>
<dbReference type="SUPFAM" id="SSF54909">
    <property type="entry name" value="Dimeric alpha+beta barrel"/>
    <property type="match status" value="2"/>
</dbReference>
<dbReference type="Pfam" id="PF07978">
    <property type="entry name" value="NIPSNAP"/>
    <property type="match status" value="2"/>
</dbReference>
<evidence type="ECO:0000313" key="3">
    <source>
        <dbReference type="EMBL" id="CAG6674018.1"/>
    </source>
</evidence>
<proteinExistence type="inferred from homology"/>
<dbReference type="InterPro" id="IPR012577">
    <property type="entry name" value="NIPSNAP"/>
</dbReference>